<dbReference type="EMBL" id="BGPR01005217">
    <property type="protein sequence ID" value="GBN07986.1"/>
    <property type="molecule type" value="Genomic_DNA"/>
</dbReference>
<organism evidence="1 2">
    <name type="scientific">Araneus ventricosus</name>
    <name type="common">Orbweaver spider</name>
    <name type="synonym">Epeira ventricosa</name>
    <dbReference type="NCBI Taxonomy" id="182803"/>
    <lineage>
        <taxon>Eukaryota</taxon>
        <taxon>Metazoa</taxon>
        <taxon>Ecdysozoa</taxon>
        <taxon>Arthropoda</taxon>
        <taxon>Chelicerata</taxon>
        <taxon>Arachnida</taxon>
        <taxon>Araneae</taxon>
        <taxon>Araneomorphae</taxon>
        <taxon>Entelegynae</taxon>
        <taxon>Araneoidea</taxon>
        <taxon>Araneidae</taxon>
        <taxon>Araneus</taxon>
    </lineage>
</organism>
<proteinExistence type="predicted"/>
<dbReference type="Proteomes" id="UP000499080">
    <property type="component" value="Unassembled WGS sequence"/>
</dbReference>
<comment type="caution">
    <text evidence="1">The sequence shown here is derived from an EMBL/GenBank/DDBJ whole genome shotgun (WGS) entry which is preliminary data.</text>
</comment>
<dbReference type="AlphaFoldDB" id="A0A4Y2L2Z1"/>
<name>A0A4Y2L2Z1_ARAVE</name>
<reference evidence="1 2" key="1">
    <citation type="journal article" date="2019" name="Sci. Rep.">
        <title>Orb-weaving spider Araneus ventricosus genome elucidates the spidroin gene catalogue.</title>
        <authorList>
            <person name="Kono N."/>
            <person name="Nakamura H."/>
            <person name="Ohtoshi R."/>
            <person name="Moran D.A.P."/>
            <person name="Shinohara A."/>
            <person name="Yoshida Y."/>
            <person name="Fujiwara M."/>
            <person name="Mori M."/>
            <person name="Tomita M."/>
            <person name="Arakawa K."/>
        </authorList>
    </citation>
    <scope>NUCLEOTIDE SEQUENCE [LARGE SCALE GENOMIC DNA]</scope>
</reference>
<sequence>MVKIIKSPADYKILSTICFLTIRNTKEVNTHYPTCEVYGDNVMSERIGKIVQEGMENVDIESHFVWPFAINRKIPGNYVLRLPVCFLRIA</sequence>
<evidence type="ECO:0000313" key="1">
    <source>
        <dbReference type="EMBL" id="GBN07986.1"/>
    </source>
</evidence>
<keyword evidence="2" id="KW-1185">Reference proteome</keyword>
<accession>A0A4Y2L2Z1</accession>
<protein>
    <submittedName>
        <fullName evidence="1">Uncharacterized protein</fullName>
    </submittedName>
</protein>
<gene>
    <name evidence="1" type="ORF">AVEN_221902_1</name>
</gene>
<evidence type="ECO:0000313" key="2">
    <source>
        <dbReference type="Proteomes" id="UP000499080"/>
    </source>
</evidence>